<feature type="region of interest" description="Disordered" evidence="1">
    <location>
        <begin position="153"/>
        <end position="181"/>
    </location>
</feature>
<protein>
    <submittedName>
        <fullName evidence="2">Uncharacterized protein</fullName>
    </submittedName>
</protein>
<name>A0A812ZKR5_9DINO</name>
<feature type="compositionally biased region" description="Low complexity" evidence="1">
    <location>
        <begin position="168"/>
        <end position="178"/>
    </location>
</feature>
<reference evidence="2" key="1">
    <citation type="submission" date="2021-02" db="EMBL/GenBank/DDBJ databases">
        <authorList>
            <person name="Dougan E. K."/>
            <person name="Rhodes N."/>
            <person name="Thang M."/>
            <person name="Chan C."/>
        </authorList>
    </citation>
    <scope>NUCLEOTIDE SEQUENCE</scope>
</reference>
<evidence type="ECO:0000313" key="3">
    <source>
        <dbReference type="Proteomes" id="UP000601435"/>
    </source>
</evidence>
<dbReference type="EMBL" id="CAJNJA010048306">
    <property type="protein sequence ID" value="CAE7830251.1"/>
    <property type="molecule type" value="Genomic_DNA"/>
</dbReference>
<accession>A0A812ZKR5</accession>
<gene>
    <name evidence="2" type="ORF">SNEC2469_LOCUS24822</name>
</gene>
<keyword evidence="3" id="KW-1185">Reference proteome</keyword>
<evidence type="ECO:0000313" key="2">
    <source>
        <dbReference type="EMBL" id="CAE7830251.1"/>
    </source>
</evidence>
<comment type="caution">
    <text evidence="2">The sequence shown here is derived from an EMBL/GenBank/DDBJ whole genome shotgun (WGS) entry which is preliminary data.</text>
</comment>
<organism evidence="2 3">
    <name type="scientific">Symbiodinium necroappetens</name>
    <dbReference type="NCBI Taxonomy" id="1628268"/>
    <lineage>
        <taxon>Eukaryota</taxon>
        <taxon>Sar</taxon>
        <taxon>Alveolata</taxon>
        <taxon>Dinophyceae</taxon>
        <taxon>Suessiales</taxon>
        <taxon>Symbiodiniaceae</taxon>
        <taxon>Symbiodinium</taxon>
    </lineage>
</organism>
<evidence type="ECO:0000256" key="1">
    <source>
        <dbReference type="SAM" id="MobiDB-lite"/>
    </source>
</evidence>
<sequence length="236" mass="24954">MARILLQWRQGAWPSIQMRMPDVVTGIETGHANIAEEATSSPDEAASVRCLAARANTSGPLTITAARCARLVVTRIGVTWTGTNTVVDSGVRRRETREDSLQPAPFRDACGFREWGTTPAVVPVRKAKVQSIPYIAPTASNFFTCKVQPGQQGLQATPSGTHGGGSGSSTDGTGATVSDPQPVAMVPAATFSQSLPTSSKPSVLIEIIDSDDDVRMESENQESLEAAVACELDKLD</sequence>
<dbReference type="Proteomes" id="UP000601435">
    <property type="component" value="Unassembled WGS sequence"/>
</dbReference>
<dbReference type="AlphaFoldDB" id="A0A812ZKR5"/>
<proteinExistence type="predicted"/>